<dbReference type="Pfam" id="PF00211">
    <property type="entry name" value="Guanylate_cyc"/>
    <property type="match status" value="1"/>
</dbReference>
<dbReference type="InterPro" id="IPR011110">
    <property type="entry name" value="Reg_prop"/>
</dbReference>
<dbReference type="GO" id="GO:0006171">
    <property type="term" value="P:cAMP biosynthetic process"/>
    <property type="evidence" value="ECO:0007669"/>
    <property type="project" value="TreeGrafter"/>
</dbReference>
<reference evidence="4" key="1">
    <citation type="journal article" date="2024" name="Syst. Appl. Microbiol.">
        <title>First single-strain enrichments of Electrothrix cable bacteria, description of E. aestuarii sp. nov. and E. rattekaaiensis sp. nov., and proposal of a cable bacteria taxonomy following the rules of the SeqCode.</title>
        <authorList>
            <person name="Plum-Jensen L.E."/>
            <person name="Schramm A."/>
            <person name="Marshall I.P.G."/>
        </authorList>
    </citation>
    <scope>NUCLEOTIDE SEQUENCE</scope>
    <source>
        <strain evidence="4">Rat1</strain>
    </source>
</reference>
<dbReference type="Gene3D" id="2.60.40.10">
    <property type="entry name" value="Immunoglobulins"/>
    <property type="match status" value="1"/>
</dbReference>
<dbReference type="SMART" id="SM00044">
    <property type="entry name" value="CYCc"/>
    <property type="match status" value="1"/>
</dbReference>
<feature type="transmembrane region" description="Helical" evidence="2">
    <location>
        <begin position="766"/>
        <end position="787"/>
    </location>
</feature>
<dbReference type="InterPro" id="IPR001054">
    <property type="entry name" value="A/G_cyclase"/>
</dbReference>
<evidence type="ECO:0000256" key="2">
    <source>
        <dbReference type="SAM" id="Phobius"/>
    </source>
</evidence>
<keyword evidence="2" id="KW-0472">Membrane</keyword>
<name>A0AAU8LQE5_9BACT</name>
<dbReference type="Pfam" id="PF07494">
    <property type="entry name" value="Reg_prop"/>
    <property type="match status" value="5"/>
</dbReference>
<organism evidence="4">
    <name type="scientific">Candidatus Electrothrix aestuarii</name>
    <dbReference type="NCBI Taxonomy" id="3062594"/>
    <lineage>
        <taxon>Bacteria</taxon>
        <taxon>Pseudomonadati</taxon>
        <taxon>Thermodesulfobacteriota</taxon>
        <taxon>Desulfobulbia</taxon>
        <taxon>Desulfobulbales</taxon>
        <taxon>Desulfobulbaceae</taxon>
        <taxon>Candidatus Electrothrix</taxon>
    </lineage>
</organism>
<reference evidence="4" key="2">
    <citation type="submission" date="2024-06" db="EMBL/GenBank/DDBJ databases">
        <authorList>
            <person name="Plum-Jensen L.E."/>
            <person name="Schramm A."/>
            <person name="Marshall I.P.G."/>
        </authorList>
    </citation>
    <scope>NUCLEOTIDE SEQUENCE</scope>
    <source>
        <strain evidence="4">Rat1</strain>
    </source>
</reference>
<sequence>MMKLITFFVLVVSSVGFFLLSGSLHAQSLNPNIHISQYLHKSFVRDDRIKSVLDITQDDDGFLWLATYTGLVRFDGEEFVHYSRLNREDFSASAVRSLLKDRKGRLWIGTNDNGLFYYENGQFTGFTVQDGLPSNSVRILFEDRDGGLWVGTTSGLAYFDGTDFHLFSSLDVSGSTLVNFICQDEDGVIWVGMKQACAVYFLDKETKKFIPYSGSLLEVIRNAVLEFMIKDREQGGLWAITADKLIYVKDHEILQVYDLNQEIKYSRKVSNSKVYQDNNGALWLTGDSGLTRFYKGKFDFFTNTDGLSDDIVFTAYQDQEGNLWVGTRPGIDQFSETKFLSYSSSEGMLGDTVNAVLEDRPGEFLVATNQGLSVIHPLLNTVEKFSEQRLRTRIRHLYKDSLDRVWVSTYGNGLLVLKDREIIQQFTVQNGLAANSVRLVLEDRQHNIWVGTTSGLSVINPQGKITNYTTSTTAELSNGFILSLYEDQQGRLWIGTDGGGIYIYEKGRIIKRYSRKDQLSGNVIFRFYQDSQEGGIWVTSNNGISILREDKVYTITSRQGLLADSVFEIAADTKDRLWMTSNLGIFYVHRKDFEDVLEGKADSFPITVFDKHSGFKENPTATAWMATDADGKMWIPTHGGVAVVDPDNIPINEISPKTIILSSNINTVGKKKADGVLYIPPGVTRVNFYFAVLSFVSPEKNLLQFKLDGFDKDWSEPSKKREVSYTNLPPGAYSFKVKGMNNDGVSSSDEAVLRFYRTPYYYETSWFRFLVIIFSVILVALAGFLLYRHRVKRLNEELKRKKLQLELERKSTEMERLAKENEIRLSEAYSRFVPHIFFNFLGKDSVLDVGLGDQVEKELTVLFADIRDFTTLSENHSPKETFDFINSYLSQMGPIVYASEGFVDKYIGDAIMALFPSAQQALYAAIQMNLSLLNERTQGRIKNHQMPVRIGIGINTGNLMLGTVGQKNRMDGTVISDAVNLAARLESLTSYYGVNILLSEETYRGLAHPEQYQVRLLDNVTVKGKKKSVRIFEALDGLPEPVRAAKIRSAPVFEEAICHYCAGNLVRAQEIFRECLQKCPEDKTSDIYLQRCAHYLDVGIEKDWDGVSSFKFK</sequence>
<dbReference type="CDD" id="cd07302">
    <property type="entry name" value="CHD"/>
    <property type="match status" value="1"/>
</dbReference>
<evidence type="ECO:0000256" key="1">
    <source>
        <dbReference type="SAM" id="Coils"/>
    </source>
</evidence>
<dbReference type="GO" id="GO:0004016">
    <property type="term" value="F:adenylate cyclase activity"/>
    <property type="evidence" value="ECO:0007669"/>
    <property type="project" value="UniProtKB-ARBA"/>
</dbReference>
<dbReference type="InterPro" id="IPR011123">
    <property type="entry name" value="Y_Y_Y"/>
</dbReference>
<evidence type="ECO:0000313" key="4">
    <source>
        <dbReference type="EMBL" id="XCN71414.1"/>
    </source>
</evidence>
<dbReference type="InterPro" id="IPR015943">
    <property type="entry name" value="WD40/YVTN_repeat-like_dom_sf"/>
</dbReference>
<dbReference type="InterPro" id="IPR050697">
    <property type="entry name" value="Adenylyl/Guanylyl_Cyclase_3/4"/>
</dbReference>
<dbReference type="InterPro" id="IPR013783">
    <property type="entry name" value="Ig-like_fold"/>
</dbReference>
<feature type="coiled-coil region" evidence="1">
    <location>
        <begin position="788"/>
        <end position="820"/>
    </location>
</feature>
<dbReference type="Pfam" id="PF07495">
    <property type="entry name" value="Y_Y_Y"/>
    <property type="match status" value="1"/>
</dbReference>
<keyword evidence="2" id="KW-1133">Transmembrane helix</keyword>
<dbReference type="SUPFAM" id="SSF55073">
    <property type="entry name" value="Nucleotide cyclase"/>
    <property type="match status" value="1"/>
</dbReference>
<accession>A0AAU8LQE5</accession>
<dbReference type="Gene3D" id="3.30.70.1230">
    <property type="entry name" value="Nucleotide cyclase"/>
    <property type="match status" value="1"/>
</dbReference>
<gene>
    <name evidence="4" type="ORF">Q3M24_13950</name>
</gene>
<evidence type="ECO:0000259" key="3">
    <source>
        <dbReference type="PROSITE" id="PS50125"/>
    </source>
</evidence>
<feature type="domain" description="Guanylate cyclase" evidence="3">
    <location>
        <begin position="860"/>
        <end position="986"/>
    </location>
</feature>
<dbReference type="PANTHER" id="PTHR43081:SF1">
    <property type="entry name" value="ADENYLATE CYCLASE, TERMINAL-DIFFERENTIATION SPECIFIC"/>
    <property type="match status" value="1"/>
</dbReference>
<keyword evidence="2" id="KW-0812">Transmembrane</keyword>
<dbReference type="Gene3D" id="2.130.10.10">
    <property type="entry name" value="YVTN repeat-like/Quinoprotein amine dehydrogenase"/>
    <property type="match status" value="3"/>
</dbReference>
<dbReference type="PROSITE" id="PS50125">
    <property type="entry name" value="GUANYLATE_CYCLASE_2"/>
    <property type="match status" value="1"/>
</dbReference>
<keyword evidence="1" id="KW-0175">Coiled coil</keyword>
<protein>
    <submittedName>
        <fullName evidence="4">Two-component regulator propeller domain-containing protein</fullName>
    </submittedName>
</protein>
<dbReference type="InterPro" id="IPR029787">
    <property type="entry name" value="Nucleotide_cyclase"/>
</dbReference>
<dbReference type="KEGG" id="eaj:Q3M24_13950"/>
<proteinExistence type="predicted"/>
<dbReference type="EMBL" id="CP159373">
    <property type="protein sequence ID" value="XCN71414.1"/>
    <property type="molecule type" value="Genomic_DNA"/>
</dbReference>
<dbReference type="SUPFAM" id="SSF63829">
    <property type="entry name" value="Calcium-dependent phosphotriesterase"/>
    <property type="match status" value="3"/>
</dbReference>
<dbReference type="PANTHER" id="PTHR43081">
    <property type="entry name" value="ADENYLATE CYCLASE, TERMINAL-DIFFERENTIATION SPECIFIC-RELATED"/>
    <property type="match status" value="1"/>
</dbReference>
<dbReference type="GO" id="GO:0035556">
    <property type="term" value="P:intracellular signal transduction"/>
    <property type="evidence" value="ECO:0007669"/>
    <property type="project" value="InterPro"/>
</dbReference>
<dbReference type="AlphaFoldDB" id="A0AAU8LQE5"/>